<protein>
    <recommendedName>
        <fullName evidence="2">KIB1-4 beta-propeller domain-containing protein</fullName>
    </recommendedName>
</protein>
<dbReference type="OrthoDB" id="722989at2759"/>
<gene>
    <name evidence="3" type="ORF">EJB05_30994</name>
</gene>
<organism evidence="3 4">
    <name type="scientific">Eragrostis curvula</name>
    <name type="common">weeping love grass</name>
    <dbReference type="NCBI Taxonomy" id="38414"/>
    <lineage>
        <taxon>Eukaryota</taxon>
        <taxon>Viridiplantae</taxon>
        <taxon>Streptophyta</taxon>
        <taxon>Embryophyta</taxon>
        <taxon>Tracheophyta</taxon>
        <taxon>Spermatophyta</taxon>
        <taxon>Magnoliopsida</taxon>
        <taxon>Liliopsida</taxon>
        <taxon>Poales</taxon>
        <taxon>Poaceae</taxon>
        <taxon>PACMAD clade</taxon>
        <taxon>Chloridoideae</taxon>
        <taxon>Eragrostideae</taxon>
        <taxon>Eragrostidinae</taxon>
        <taxon>Eragrostis</taxon>
    </lineage>
</organism>
<evidence type="ECO:0000313" key="3">
    <source>
        <dbReference type="EMBL" id="TVU21364.1"/>
    </source>
</evidence>
<dbReference type="InterPro" id="IPR005174">
    <property type="entry name" value="KIB1-4_b-propeller"/>
</dbReference>
<sequence>MRAPALEVRCARPGPGRVSYLAVRRFRLCSPNQSPYLVYSSGDRDSNTATLHNLATNKPYHFSLPDPPFRSRYIVGSSQGWLVTADEQSNLHLLNPITGAQVSLPPAQSIKGVRLSLTNEGELHGHYIDYLDVQDRSTTDMDDFYPPAKTRHTLYQKVFLSSDPSGGDCIVLLKHGPWNHLSFVRTGDTKWTWLDTMDRCDRYDDVFYDSGDGLFYAVRCDAEIHTIDLKGPTPVVKVVLEASTAFGCPIHYILRAPWGDLLQISRIYAVGPPDSEDEEYIAYHQALEEMYLGPREPETDDEEECPPEGRLTVRRVELAQQKVTEITNLQGHVLFVGFNDTFMIHAREFPGLSPNHVLSEIIFGWLYEKGMEMDEDTGAKMLKRLRLLIKQENMERMDEVAGRWEKQAMERSAICANEWWLKHQSARPGVPIVSCSSSSGTLMSQMGKSDVSVSESTP</sequence>
<feature type="region of interest" description="Disordered" evidence="1">
    <location>
        <begin position="439"/>
        <end position="458"/>
    </location>
</feature>
<dbReference type="PANTHER" id="PTHR44586">
    <property type="entry name" value="F-BOX DOMAIN CONTAINING PROTEIN, EXPRESSED"/>
    <property type="match status" value="1"/>
</dbReference>
<accession>A0A5J9UD11</accession>
<dbReference type="Proteomes" id="UP000324897">
    <property type="component" value="Unassembled WGS sequence"/>
</dbReference>
<name>A0A5J9UD11_9POAL</name>
<evidence type="ECO:0000256" key="1">
    <source>
        <dbReference type="SAM" id="MobiDB-lite"/>
    </source>
</evidence>
<dbReference type="Gramene" id="TVU21364">
    <property type="protein sequence ID" value="TVU21364"/>
    <property type="gene ID" value="EJB05_30994"/>
</dbReference>
<proteinExistence type="predicted"/>
<evidence type="ECO:0000313" key="4">
    <source>
        <dbReference type="Proteomes" id="UP000324897"/>
    </source>
</evidence>
<dbReference type="Pfam" id="PF03478">
    <property type="entry name" value="Beta-prop_KIB1-4"/>
    <property type="match status" value="1"/>
</dbReference>
<dbReference type="AlphaFoldDB" id="A0A5J9UD11"/>
<keyword evidence="4" id="KW-1185">Reference proteome</keyword>
<reference evidence="3 4" key="1">
    <citation type="journal article" date="2019" name="Sci. Rep.">
        <title>A high-quality genome of Eragrostis curvula grass provides insights into Poaceae evolution and supports new strategies to enhance forage quality.</title>
        <authorList>
            <person name="Carballo J."/>
            <person name="Santos B.A.C.M."/>
            <person name="Zappacosta D."/>
            <person name="Garbus I."/>
            <person name="Selva J.P."/>
            <person name="Gallo C.A."/>
            <person name="Diaz A."/>
            <person name="Albertini E."/>
            <person name="Caccamo M."/>
            <person name="Echenique V."/>
        </authorList>
    </citation>
    <scope>NUCLEOTIDE SEQUENCE [LARGE SCALE GENOMIC DNA]</scope>
    <source>
        <strain evidence="4">cv. Victoria</strain>
        <tissue evidence="3">Leaf</tissue>
    </source>
</reference>
<dbReference type="EMBL" id="RWGY01000026">
    <property type="protein sequence ID" value="TVU21364.1"/>
    <property type="molecule type" value="Genomic_DNA"/>
</dbReference>
<comment type="caution">
    <text evidence="3">The sequence shown here is derived from an EMBL/GenBank/DDBJ whole genome shotgun (WGS) entry which is preliminary data.</text>
</comment>
<feature type="domain" description="KIB1-4 beta-propeller" evidence="2">
    <location>
        <begin position="53"/>
        <end position="358"/>
    </location>
</feature>
<dbReference type="SUPFAM" id="SSF69322">
    <property type="entry name" value="Tricorn protease domain 2"/>
    <property type="match status" value="1"/>
</dbReference>
<evidence type="ECO:0000259" key="2">
    <source>
        <dbReference type="Pfam" id="PF03478"/>
    </source>
</evidence>
<dbReference type="PANTHER" id="PTHR44586:SF14">
    <property type="entry name" value="F-BOX DOMAIN CONTAINING PROTEIN, EXPRESSED"/>
    <property type="match status" value="1"/>
</dbReference>